<feature type="domain" description="Acetyl-coenzyme A synthetase N-terminal" evidence="6">
    <location>
        <begin position="32"/>
        <end position="88"/>
    </location>
</feature>
<dbReference type="InterPro" id="IPR000873">
    <property type="entry name" value="AMP-dep_synth/lig_dom"/>
</dbReference>
<evidence type="ECO:0000256" key="4">
    <source>
        <dbReference type="ARBA" id="ARBA00022840"/>
    </source>
</evidence>
<dbReference type="Pfam" id="PF16177">
    <property type="entry name" value="ACAS_N"/>
    <property type="match status" value="1"/>
</dbReference>
<organism evidence="7 8">
    <name type="scientific">Actinomadura parmotrematis</name>
    <dbReference type="NCBI Taxonomy" id="2864039"/>
    <lineage>
        <taxon>Bacteria</taxon>
        <taxon>Bacillati</taxon>
        <taxon>Actinomycetota</taxon>
        <taxon>Actinomycetes</taxon>
        <taxon>Streptosporangiales</taxon>
        <taxon>Thermomonosporaceae</taxon>
        <taxon>Actinomadura</taxon>
    </lineage>
</organism>
<accession>A0ABS7G480</accession>
<dbReference type="PANTHER" id="PTHR42921:SF1">
    <property type="entry name" value="ACETOACETYL-COA SYNTHETASE"/>
    <property type="match status" value="1"/>
</dbReference>
<evidence type="ECO:0000256" key="3">
    <source>
        <dbReference type="ARBA" id="ARBA00022741"/>
    </source>
</evidence>
<reference evidence="7 8" key="1">
    <citation type="submission" date="2021-07" db="EMBL/GenBank/DDBJ databases">
        <title>Actinomadura sp. PM05-2 isolated from lichen.</title>
        <authorList>
            <person name="Somphong A."/>
            <person name="Phongsopitanun W."/>
            <person name="Tanasupawat S."/>
            <person name="Peongsungnone V."/>
        </authorList>
    </citation>
    <scope>NUCLEOTIDE SEQUENCE [LARGE SCALE GENOMIC DNA]</scope>
    <source>
        <strain evidence="7 8">PM05-2</strain>
    </source>
</reference>
<dbReference type="PROSITE" id="PS00455">
    <property type="entry name" value="AMP_BINDING"/>
    <property type="match status" value="1"/>
</dbReference>
<gene>
    <name evidence="7" type="ORF">K1Y72_34530</name>
</gene>
<dbReference type="NCBIfam" id="NF002937">
    <property type="entry name" value="PRK03584.1"/>
    <property type="match status" value="1"/>
</dbReference>
<dbReference type="EMBL" id="JAIBOA010000035">
    <property type="protein sequence ID" value="MBW8487514.1"/>
    <property type="molecule type" value="Genomic_DNA"/>
</dbReference>
<dbReference type="Proteomes" id="UP000774570">
    <property type="component" value="Unassembled WGS sequence"/>
</dbReference>
<evidence type="ECO:0000313" key="8">
    <source>
        <dbReference type="Proteomes" id="UP000774570"/>
    </source>
</evidence>
<keyword evidence="8" id="KW-1185">Reference proteome</keyword>
<dbReference type="InterPro" id="IPR032387">
    <property type="entry name" value="ACAS_N"/>
</dbReference>
<keyword evidence="2 7" id="KW-0436">Ligase</keyword>
<dbReference type="InterPro" id="IPR045851">
    <property type="entry name" value="AMP-bd_C_sf"/>
</dbReference>
<dbReference type="EC" id="6.2.1.16" evidence="7"/>
<comment type="similarity">
    <text evidence="1">Belongs to the ATP-dependent AMP-binding enzyme family.</text>
</comment>
<evidence type="ECO:0000256" key="1">
    <source>
        <dbReference type="ARBA" id="ARBA00006432"/>
    </source>
</evidence>
<sequence>MWTPAPDARDTSEIGRYLRWLEDERGLAFDGYPALWEWSVTDLAGFWTSIWDFFGVRAHTPPEEALRSAAMPGAEWFPGATLNYAEHAFGGDDADVAVVARSQTRPPVELTFGELREQVARARAGLVRLGVGRGDRVAAYLPNIPETLVAFLATASLGAVWASCAPEFGPRSVVDRFAQLEPKVLLAVAGYRYGERDIDRRGEVAAIRDGLPGTPHVVHVPYGAHTLSDSLPDATSWGELLAEPGPLEFAAVPFDHPLFVLFSSGTTGKPKAIVHRHGGILLEHLKNHALSWDLRPGDRMLWFSTTAWMLWNALVSALLLRASVVLIDGDPAHPDLREQWRLAEETGATLMGVSPGYLMACRRAGVDPAREFGLARLRQLGSAGSPLPPEGYRWVLERFGDRVLLNVGSGGTDVCTGLLQGGPLQPVRAGEISGPCLGVAARAFDEDGAPVVGALGELVVTAPMPSMPTGFWGDADGSRYRGAYFDRYPGVWRHGDWVRFAPEGHAVVAGRSDATLNRGGVRLGTAEFYGVVEELPEIADSLVVHLEDRDELLLFVAAPGGLDDALRARIAAALRGALSPRHVPDAITAVPAIPRGRTGKKLEVPVKRILRGARPEDVASRDALADPAALDAFAAFAASGRSAP</sequence>
<dbReference type="InterPro" id="IPR005914">
    <property type="entry name" value="Acac_CoA_synth"/>
</dbReference>
<evidence type="ECO:0000259" key="6">
    <source>
        <dbReference type="Pfam" id="PF16177"/>
    </source>
</evidence>
<dbReference type="InterPro" id="IPR020845">
    <property type="entry name" value="AMP-binding_CS"/>
</dbReference>
<keyword evidence="3" id="KW-0547">Nucleotide-binding</keyword>
<dbReference type="InterPro" id="IPR042099">
    <property type="entry name" value="ANL_N_sf"/>
</dbReference>
<dbReference type="PANTHER" id="PTHR42921">
    <property type="entry name" value="ACETOACETYL-COA SYNTHETASE"/>
    <property type="match status" value="1"/>
</dbReference>
<proteinExistence type="inferred from homology"/>
<dbReference type="Gene3D" id="3.40.50.12780">
    <property type="entry name" value="N-terminal domain of ligase-like"/>
    <property type="match status" value="1"/>
</dbReference>
<name>A0ABS7G480_9ACTN</name>
<evidence type="ECO:0000256" key="2">
    <source>
        <dbReference type="ARBA" id="ARBA00022598"/>
    </source>
</evidence>
<dbReference type="SUPFAM" id="SSF56801">
    <property type="entry name" value="Acetyl-CoA synthetase-like"/>
    <property type="match status" value="1"/>
</dbReference>
<dbReference type="Pfam" id="PF00501">
    <property type="entry name" value="AMP-binding"/>
    <property type="match status" value="1"/>
</dbReference>
<keyword evidence="4" id="KW-0067">ATP-binding</keyword>
<feature type="domain" description="AMP-dependent synthetase/ligase" evidence="5">
    <location>
        <begin position="98"/>
        <end position="463"/>
    </location>
</feature>
<comment type="caution">
    <text evidence="7">The sequence shown here is derived from an EMBL/GenBank/DDBJ whole genome shotgun (WGS) entry which is preliminary data.</text>
</comment>
<dbReference type="Gene3D" id="3.30.300.30">
    <property type="match status" value="1"/>
</dbReference>
<evidence type="ECO:0000313" key="7">
    <source>
        <dbReference type="EMBL" id="MBW8487514.1"/>
    </source>
</evidence>
<protein>
    <submittedName>
        <fullName evidence="7">Acetoacetate--CoA ligase</fullName>
        <ecNumber evidence="7">6.2.1.16</ecNumber>
    </submittedName>
</protein>
<evidence type="ECO:0000259" key="5">
    <source>
        <dbReference type="Pfam" id="PF00501"/>
    </source>
</evidence>
<dbReference type="GO" id="GO:0030729">
    <property type="term" value="F:acetoacetate-CoA ligase activity"/>
    <property type="evidence" value="ECO:0007669"/>
    <property type="project" value="UniProtKB-EC"/>
</dbReference>
<dbReference type="NCBIfam" id="TIGR01217">
    <property type="entry name" value="ac_ac_CoA_syn"/>
    <property type="match status" value="1"/>
</dbReference>